<dbReference type="InterPro" id="IPR050931">
    <property type="entry name" value="Mito_Protein_Transport_Metaxin"/>
</dbReference>
<dbReference type="Pfam" id="PF17172">
    <property type="entry name" value="GST_N_4"/>
    <property type="match status" value="1"/>
</dbReference>
<dbReference type="InterPro" id="IPR012336">
    <property type="entry name" value="Thioredoxin-like_fold"/>
</dbReference>
<dbReference type="PANTHER" id="PTHR12289">
    <property type="entry name" value="METAXIN RELATED"/>
    <property type="match status" value="1"/>
</dbReference>
<evidence type="ECO:0000313" key="2">
    <source>
        <dbReference type="EMBL" id="WZC50350.1"/>
    </source>
</evidence>
<dbReference type="InterPro" id="IPR040079">
    <property type="entry name" value="Glutathione_S-Trfase"/>
</dbReference>
<dbReference type="SFLD" id="SFLDG01200">
    <property type="entry name" value="SUF1.1"/>
    <property type="match status" value="1"/>
</dbReference>
<keyword evidence="3" id="KW-1185">Reference proteome</keyword>
<dbReference type="SFLD" id="SFLDS00019">
    <property type="entry name" value="Glutathione_Transferase_(cytos"/>
    <property type="match status" value="1"/>
</dbReference>
<dbReference type="CDD" id="cd03054">
    <property type="entry name" value="GST_N_Metaxin"/>
    <property type="match status" value="1"/>
</dbReference>
<dbReference type="SFLD" id="SFLDG01180">
    <property type="entry name" value="SUF1"/>
    <property type="match status" value="1"/>
</dbReference>
<gene>
    <name evidence="2" type="ORF">AABB29_06860</name>
</gene>
<evidence type="ECO:0000259" key="1">
    <source>
        <dbReference type="Pfam" id="PF17172"/>
    </source>
</evidence>
<name>A0ABZ2V779_9RHOB</name>
<dbReference type="InterPro" id="IPR036249">
    <property type="entry name" value="Thioredoxin-like_sf"/>
</dbReference>
<dbReference type="Proteomes" id="UP001440612">
    <property type="component" value="Chromosome"/>
</dbReference>
<evidence type="ECO:0000313" key="3">
    <source>
        <dbReference type="Proteomes" id="UP001440612"/>
    </source>
</evidence>
<dbReference type="EMBL" id="CP150951">
    <property type="protein sequence ID" value="WZC50350.1"/>
    <property type="molecule type" value="Genomic_DNA"/>
</dbReference>
<dbReference type="PANTHER" id="PTHR12289:SF41">
    <property type="entry name" value="FAILED AXON CONNECTIONS-RELATED"/>
    <property type="match status" value="1"/>
</dbReference>
<organism evidence="2 3">
    <name type="scientific">Yoonia phaeophyticola</name>
    <dbReference type="NCBI Taxonomy" id="3137369"/>
    <lineage>
        <taxon>Bacteria</taxon>
        <taxon>Pseudomonadati</taxon>
        <taxon>Pseudomonadota</taxon>
        <taxon>Alphaproteobacteria</taxon>
        <taxon>Rhodobacterales</taxon>
        <taxon>Paracoccaceae</taxon>
        <taxon>Yoonia</taxon>
    </lineage>
</organism>
<feature type="domain" description="Thioredoxin-like fold" evidence="1">
    <location>
        <begin position="18"/>
        <end position="110"/>
    </location>
</feature>
<dbReference type="Gene3D" id="3.40.30.10">
    <property type="entry name" value="Glutaredoxin"/>
    <property type="match status" value="1"/>
</dbReference>
<dbReference type="SUPFAM" id="SSF52833">
    <property type="entry name" value="Thioredoxin-like"/>
    <property type="match status" value="1"/>
</dbReference>
<dbReference type="InterPro" id="IPR026928">
    <property type="entry name" value="FAX/IsoI-like"/>
</dbReference>
<sequence length="230" mass="26021">MITLITYEAGFGQPSFSPFCVKAMWLLQAADAQWQREDSNDPRKFPQAKLPAIRVPEGIIGDSHNIQIYLEERGADFWGAVTDKASGHAFIRMAEEHMYFHLVLDRWANDQLWPIIRENYFAAIPKLLRRPITSSIRKETLRGMKAQGLGRLTPEERLKRIAPDLAAIKARLDAHPYLMGPEISLPDYSVAAMLCAMMATPLPTLLQERITDDPVLSAYAMRVAERMTPA</sequence>
<dbReference type="Gene3D" id="1.20.1050.10">
    <property type="match status" value="1"/>
</dbReference>
<dbReference type="SUPFAM" id="SSF47616">
    <property type="entry name" value="GST C-terminal domain-like"/>
    <property type="match status" value="1"/>
</dbReference>
<dbReference type="RefSeq" id="WP_341368452.1">
    <property type="nucleotide sequence ID" value="NZ_CP150951.2"/>
</dbReference>
<dbReference type="InterPro" id="IPR036282">
    <property type="entry name" value="Glutathione-S-Trfase_C_sf"/>
</dbReference>
<proteinExistence type="predicted"/>
<reference evidence="3" key="1">
    <citation type="submission" date="2024-04" db="EMBL/GenBank/DDBJ databases">
        <title>Phylogenomic analyses of a clade within the roseobacter group suggest taxonomic reassignments of species of the genera Aestuariivita, Citreicella, Loktanella, Nautella, Pelagibaca, Ruegeria, Thalassobius, Thiobacimonas and Tropicibacter, and the proposal o.</title>
        <authorList>
            <person name="Jeon C.O."/>
        </authorList>
    </citation>
    <scope>NUCLEOTIDE SEQUENCE [LARGE SCALE GENOMIC DNA]</scope>
    <source>
        <strain evidence="3">BS5-3</strain>
    </source>
</reference>
<accession>A0ABZ2V779</accession>
<protein>
    <submittedName>
        <fullName evidence="2">Tom37 metaxin N-terminal-like domain-containing protein</fullName>
    </submittedName>
</protein>